<dbReference type="VEuPathDB" id="VectorBase:ADIR007927"/>
<name>A0A182NJU7_9DIPT</name>
<evidence type="ECO:0000313" key="1">
    <source>
        <dbReference type="EnsemblMetazoa" id="ADIR007927-PA"/>
    </source>
</evidence>
<proteinExistence type="predicted"/>
<reference evidence="1" key="2">
    <citation type="submission" date="2020-05" db="UniProtKB">
        <authorList>
            <consortium name="EnsemblMetazoa"/>
        </authorList>
    </citation>
    <scope>IDENTIFICATION</scope>
    <source>
        <strain evidence="1">WRAIR2</strain>
    </source>
</reference>
<dbReference type="EnsemblMetazoa" id="ADIR007927-RA">
    <property type="protein sequence ID" value="ADIR007927-PA"/>
    <property type="gene ID" value="ADIR007927"/>
</dbReference>
<evidence type="ECO:0000313" key="2">
    <source>
        <dbReference type="Proteomes" id="UP000075884"/>
    </source>
</evidence>
<dbReference type="AlphaFoldDB" id="A0A182NJU7"/>
<accession>A0A182NJU7</accession>
<organism evidence="1 2">
    <name type="scientific">Anopheles dirus</name>
    <dbReference type="NCBI Taxonomy" id="7168"/>
    <lineage>
        <taxon>Eukaryota</taxon>
        <taxon>Metazoa</taxon>
        <taxon>Ecdysozoa</taxon>
        <taxon>Arthropoda</taxon>
        <taxon>Hexapoda</taxon>
        <taxon>Insecta</taxon>
        <taxon>Pterygota</taxon>
        <taxon>Neoptera</taxon>
        <taxon>Endopterygota</taxon>
        <taxon>Diptera</taxon>
        <taxon>Nematocera</taxon>
        <taxon>Culicoidea</taxon>
        <taxon>Culicidae</taxon>
        <taxon>Anophelinae</taxon>
        <taxon>Anopheles</taxon>
    </lineage>
</organism>
<dbReference type="Proteomes" id="UP000075884">
    <property type="component" value="Unassembled WGS sequence"/>
</dbReference>
<sequence length="176" mass="20179">MLLTQQFLQDVVRAKGHVDQQMHQQRKQLKPEHVRQLPFAVLQCEQPAGDEGVRWLPWQRSLQCLVPIGDGFRQDLTEQHVQQYVVPDDGTGQNARDNATAVGSAWSRPSRRWRCRKLSTISSMTMASEDSTRPTMVYQLVQLLRCLVVVIHGLRRPMAQMANSGSSSWTRARDTW</sequence>
<protein>
    <submittedName>
        <fullName evidence="1">Uncharacterized protein</fullName>
    </submittedName>
</protein>
<keyword evidence="2" id="KW-1185">Reference proteome</keyword>
<reference evidence="2" key="1">
    <citation type="submission" date="2013-03" db="EMBL/GenBank/DDBJ databases">
        <title>The Genome Sequence of Anopheles dirus WRAIR2.</title>
        <authorList>
            <consortium name="The Broad Institute Genomics Platform"/>
            <person name="Neafsey D.E."/>
            <person name="Walton C."/>
            <person name="Walker B."/>
            <person name="Young S.K."/>
            <person name="Zeng Q."/>
            <person name="Gargeya S."/>
            <person name="Fitzgerald M."/>
            <person name="Haas B."/>
            <person name="Abouelleil A."/>
            <person name="Allen A.W."/>
            <person name="Alvarado L."/>
            <person name="Arachchi H.M."/>
            <person name="Berlin A.M."/>
            <person name="Chapman S.B."/>
            <person name="Gainer-Dewar J."/>
            <person name="Goldberg J."/>
            <person name="Griggs A."/>
            <person name="Gujja S."/>
            <person name="Hansen M."/>
            <person name="Howarth C."/>
            <person name="Imamovic A."/>
            <person name="Ireland A."/>
            <person name="Larimer J."/>
            <person name="McCowan C."/>
            <person name="Murphy C."/>
            <person name="Pearson M."/>
            <person name="Poon T.W."/>
            <person name="Priest M."/>
            <person name="Roberts A."/>
            <person name="Saif S."/>
            <person name="Shea T."/>
            <person name="Sisk P."/>
            <person name="Sykes S."/>
            <person name="Wortman J."/>
            <person name="Nusbaum C."/>
            <person name="Birren B."/>
        </authorList>
    </citation>
    <scope>NUCLEOTIDE SEQUENCE [LARGE SCALE GENOMIC DNA]</scope>
    <source>
        <strain evidence="2">WRAIR2</strain>
    </source>
</reference>